<keyword evidence="2" id="KW-1185">Reference proteome</keyword>
<dbReference type="EMBL" id="BLLF01000489">
    <property type="protein sequence ID" value="GFH12308.1"/>
    <property type="molecule type" value="Genomic_DNA"/>
</dbReference>
<evidence type="ECO:0000313" key="2">
    <source>
        <dbReference type="Proteomes" id="UP000485058"/>
    </source>
</evidence>
<accession>A0A699YXR1</accession>
<name>A0A699YXR1_HAELA</name>
<sequence>MVCTWQGWLAYAVWHMPFEERARRAGTIAAIMEKAAKRLHEYVRMQKRLHEPRIVHIMCSQM</sequence>
<comment type="caution">
    <text evidence="1">The sequence shown here is derived from an EMBL/GenBank/DDBJ whole genome shotgun (WGS) entry which is preliminary data.</text>
</comment>
<proteinExistence type="predicted"/>
<evidence type="ECO:0000313" key="1">
    <source>
        <dbReference type="EMBL" id="GFH12308.1"/>
    </source>
</evidence>
<reference evidence="1 2" key="1">
    <citation type="submission" date="2020-02" db="EMBL/GenBank/DDBJ databases">
        <title>Draft genome sequence of Haematococcus lacustris strain NIES-144.</title>
        <authorList>
            <person name="Morimoto D."/>
            <person name="Nakagawa S."/>
            <person name="Yoshida T."/>
            <person name="Sawayama S."/>
        </authorList>
    </citation>
    <scope>NUCLEOTIDE SEQUENCE [LARGE SCALE GENOMIC DNA]</scope>
    <source>
        <strain evidence="1 2">NIES-144</strain>
    </source>
</reference>
<dbReference type="AlphaFoldDB" id="A0A699YXR1"/>
<gene>
    <name evidence="1" type="ORF">HaLaN_07965</name>
</gene>
<dbReference type="Proteomes" id="UP000485058">
    <property type="component" value="Unassembled WGS sequence"/>
</dbReference>
<organism evidence="1 2">
    <name type="scientific">Haematococcus lacustris</name>
    <name type="common">Green alga</name>
    <name type="synonym">Haematococcus pluvialis</name>
    <dbReference type="NCBI Taxonomy" id="44745"/>
    <lineage>
        <taxon>Eukaryota</taxon>
        <taxon>Viridiplantae</taxon>
        <taxon>Chlorophyta</taxon>
        <taxon>core chlorophytes</taxon>
        <taxon>Chlorophyceae</taxon>
        <taxon>CS clade</taxon>
        <taxon>Chlamydomonadales</taxon>
        <taxon>Haematococcaceae</taxon>
        <taxon>Haematococcus</taxon>
    </lineage>
</organism>
<protein>
    <submittedName>
        <fullName evidence="1">Uncharacterized protein</fullName>
    </submittedName>
</protein>